<keyword evidence="2" id="KW-1185">Reference proteome</keyword>
<dbReference type="HOGENOM" id="CLU_2652266_0_0_6"/>
<dbReference type="RefSeq" id="WP_011470229.1">
    <property type="nucleotide sequence ID" value="NC_007912.1"/>
</dbReference>
<dbReference type="KEGG" id="sde:Sde_3759"/>
<evidence type="ECO:0008006" key="3">
    <source>
        <dbReference type="Google" id="ProtNLM"/>
    </source>
</evidence>
<organism evidence="1 2">
    <name type="scientific">Saccharophagus degradans (strain 2-40 / ATCC 43961 / DSM 17024)</name>
    <dbReference type="NCBI Taxonomy" id="203122"/>
    <lineage>
        <taxon>Bacteria</taxon>
        <taxon>Pseudomonadati</taxon>
        <taxon>Pseudomonadota</taxon>
        <taxon>Gammaproteobacteria</taxon>
        <taxon>Cellvibrionales</taxon>
        <taxon>Cellvibrionaceae</taxon>
        <taxon>Saccharophagus</taxon>
    </lineage>
</organism>
<dbReference type="Proteomes" id="UP000001947">
    <property type="component" value="Chromosome"/>
</dbReference>
<dbReference type="PROSITE" id="PS51257">
    <property type="entry name" value="PROKAR_LIPOPROTEIN"/>
    <property type="match status" value="1"/>
</dbReference>
<evidence type="ECO:0000313" key="1">
    <source>
        <dbReference type="EMBL" id="ABD83014.1"/>
    </source>
</evidence>
<name>Q21E65_SACD2</name>
<protein>
    <recommendedName>
        <fullName evidence="3">Lipoprotein</fullName>
    </recommendedName>
</protein>
<evidence type="ECO:0000313" key="2">
    <source>
        <dbReference type="Proteomes" id="UP000001947"/>
    </source>
</evidence>
<proteinExistence type="predicted"/>
<accession>Q21E65</accession>
<dbReference type="GeneID" id="98615365"/>
<dbReference type="AlphaFoldDB" id="Q21E65"/>
<dbReference type="EMBL" id="CP000282">
    <property type="protein sequence ID" value="ABD83014.1"/>
    <property type="molecule type" value="Genomic_DNA"/>
</dbReference>
<reference evidence="1 2" key="1">
    <citation type="journal article" date="2008" name="PLoS Genet.">
        <title>Complete genome sequence of the complex carbohydrate-degrading marine bacterium, Saccharophagus degradans strain 2-40 T.</title>
        <authorList>
            <person name="Weiner R.M."/>
            <person name="Taylor L.E.II."/>
            <person name="Henrissat B."/>
            <person name="Hauser L."/>
            <person name="Land M."/>
            <person name="Coutinho P.M."/>
            <person name="Rancurel C."/>
            <person name="Saunders E.H."/>
            <person name="Longmire A.G."/>
            <person name="Zhang H."/>
            <person name="Bayer E.A."/>
            <person name="Gilbert H.J."/>
            <person name="Larimer F."/>
            <person name="Zhulin I.B."/>
            <person name="Ekborg N.A."/>
            <person name="Lamed R."/>
            <person name="Richardson P.M."/>
            <person name="Borovok I."/>
            <person name="Hutcheson S."/>
        </authorList>
    </citation>
    <scope>NUCLEOTIDE SEQUENCE [LARGE SCALE GENOMIC DNA]</scope>
    <source>
        <strain evidence="2">2-40 / ATCC 43961 / DSM 17024</strain>
    </source>
</reference>
<sequence>MKVFLVLTGLMFISACSNNLYYNPKYIKDGKYGGYADDLNKCEERARIVYPDDPNATDYCMQQKGWIPTSNVELSL</sequence>
<gene>
    <name evidence="1" type="ordered locus">Sde_3759</name>
</gene>